<accession>A0A484BPA8</accession>
<dbReference type="EMBL" id="LSRL02000014">
    <property type="protein sequence ID" value="TDG50649.1"/>
    <property type="molecule type" value="Genomic_DNA"/>
</dbReference>
<protein>
    <submittedName>
        <fullName evidence="2">Uncharacterized protein</fullName>
    </submittedName>
</protein>
<dbReference type="AlphaFoldDB" id="A0A484BPA8"/>
<feature type="compositionally biased region" description="Acidic residues" evidence="1">
    <location>
        <begin position="25"/>
        <end position="39"/>
    </location>
</feature>
<proteinExistence type="predicted"/>
<evidence type="ECO:0000313" key="2">
    <source>
        <dbReference type="EMBL" id="TDG50649.1"/>
    </source>
</evidence>
<gene>
    <name evidence="2" type="ORF">AWZ03_002953</name>
</gene>
<evidence type="ECO:0000313" key="3">
    <source>
        <dbReference type="Proteomes" id="UP000295192"/>
    </source>
</evidence>
<sequence>MCASRPAILPHGNAPLRESGSNNGNDDDDGDDDDADADSDTVVNRMTAPNNKVISSPNKRGPQRKVKAE</sequence>
<evidence type="ECO:0000256" key="1">
    <source>
        <dbReference type="SAM" id="MobiDB-lite"/>
    </source>
</evidence>
<reference evidence="2 3" key="1">
    <citation type="journal article" date="2019" name="J. Hered.">
        <title>An Improved Genome Assembly for Drosophila navojoa, the Basal Species in the mojavensis Cluster.</title>
        <authorList>
            <person name="Vanderlinde T."/>
            <person name="Dupim E.G."/>
            <person name="Nazario-Yepiz N.O."/>
            <person name="Carvalho A.B."/>
        </authorList>
    </citation>
    <scope>NUCLEOTIDE SEQUENCE [LARGE SCALE GENOMIC DNA]</scope>
    <source>
        <strain evidence="2">Navoj_Jal97</strain>
        <tissue evidence="2">Whole organism</tissue>
    </source>
</reference>
<organism evidence="2 3">
    <name type="scientific">Drosophila navojoa</name>
    <name type="common">Fruit fly</name>
    <dbReference type="NCBI Taxonomy" id="7232"/>
    <lineage>
        <taxon>Eukaryota</taxon>
        <taxon>Metazoa</taxon>
        <taxon>Ecdysozoa</taxon>
        <taxon>Arthropoda</taxon>
        <taxon>Hexapoda</taxon>
        <taxon>Insecta</taxon>
        <taxon>Pterygota</taxon>
        <taxon>Neoptera</taxon>
        <taxon>Endopterygota</taxon>
        <taxon>Diptera</taxon>
        <taxon>Brachycera</taxon>
        <taxon>Muscomorpha</taxon>
        <taxon>Ephydroidea</taxon>
        <taxon>Drosophilidae</taxon>
        <taxon>Drosophila</taxon>
    </lineage>
</organism>
<dbReference type="Proteomes" id="UP000295192">
    <property type="component" value="Unassembled WGS sequence"/>
</dbReference>
<comment type="caution">
    <text evidence="2">The sequence shown here is derived from an EMBL/GenBank/DDBJ whole genome shotgun (WGS) entry which is preliminary data.</text>
</comment>
<feature type="region of interest" description="Disordered" evidence="1">
    <location>
        <begin position="1"/>
        <end position="69"/>
    </location>
</feature>
<keyword evidence="3" id="KW-1185">Reference proteome</keyword>
<feature type="compositionally biased region" description="Polar residues" evidence="1">
    <location>
        <begin position="41"/>
        <end position="58"/>
    </location>
</feature>
<name>A0A484BPA8_DRONA</name>